<dbReference type="SUPFAM" id="SSF141868">
    <property type="entry name" value="EAL domain-like"/>
    <property type="match status" value="1"/>
</dbReference>
<dbReference type="InterPro" id="IPR035919">
    <property type="entry name" value="EAL_sf"/>
</dbReference>
<reference evidence="2 3" key="1">
    <citation type="submission" date="2018-10" db="EMBL/GenBank/DDBJ databases">
        <title>Notoacmeibacter sp. M2BS9Y-3-1, whole genome shotgun sequence.</title>
        <authorList>
            <person name="Tuo L."/>
        </authorList>
    </citation>
    <scope>NUCLEOTIDE SEQUENCE [LARGE SCALE GENOMIC DNA]</scope>
    <source>
        <strain evidence="2 3">M2BS9Y-3-1</strain>
    </source>
</reference>
<dbReference type="InterPro" id="IPR050706">
    <property type="entry name" value="Cyclic-di-GMP_PDE-like"/>
</dbReference>
<dbReference type="PANTHER" id="PTHR33121:SF70">
    <property type="entry name" value="SIGNALING PROTEIN YKOW"/>
    <property type="match status" value="1"/>
</dbReference>
<proteinExistence type="predicted"/>
<dbReference type="PANTHER" id="PTHR33121">
    <property type="entry name" value="CYCLIC DI-GMP PHOSPHODIESTERASE PDEF"/>
    <property type="match status" value="1"/>
</dbReference>
<evidence type="ECO:0000313" key="3">
    <source>
        <dbReference type="Proteomes" id="UP000281094"/>
    </source>
</evidence>
<gene>
    <name evidence="2" type="ORF">D8780_15105</name>
</gene>
<dbReference type="Pfam" id="PF00563">
    <property type="entry name" value="EAL"/>
    <property type="match status" value="1"/>
</dbReference>
<dbReference type="PROSITE" id="PS50883">
    <property type="entry name" value="EAL"/>
    <property type="match status" value="1"/>
</dbReference>
<dbReference type="SMART" id="SM00052">
    <property type="entry name" value="EAL"/>
    <property type="match status" value="1"/>
</dbReference>
<dbReference type="GO" id="GO:0071111">
    <property type="term" value="F:cyclic-guanylate-specific phosphodiesterase activity"/>
    <property type="evidence" value="ECO:0007669"/>
    <property type="project" value="InterPro"/>
</dbReference>
<organism evidence="2 3">
    <name type="scientific">Notoacmeibacter ruber</name>
    <dbReference type="NCBI Taxonomy" id="2670375"/>
    <lineage>
        <taxon>Bacteria</taxon>
        <taxon>Pseudomonadati</taxon>
        <taxon>Pseudomonadota</taxon>
        <taxon>Alphaproteobacteria</taxon>
        <taxon>Hyphomicrobiales</taxon>
        <taxon>Notoacmeibacteraceae</taxon>
        <taxon>Notoacmeibacter</taxon>
    </lineage>
</organism>
<name>A0A3L7J755_9HYPH</name>
<dbReference type="InterPro" id="IPR001633">
    <property type="entry name" value="EAL_dom"/>
</dbReference>
<comment type="caution">
    <text evidence="2">The sequence shown here is derived from an EMBL/GenBank/DDBJ whole genome shotgun (WGS) entry which is preliminary data.</text>
</comment>
<dbReference type="Gene3D" id="3.20.20.450">
    <property type="entry name" value="EAL domain"/>
    <property type="match status" value="1"/>
</dbReference>
<sequence length="227" mass="24913">MARHSAKRALAPVAPGDFIPIAEASDLIVPIGAWIIRQACRTTVDRLNDATISVKVSPRQFRDPNLLSNIRTALDETGLPPSRLELEITEGILIDDDQLALRLLSTIRQLGIRIALDDFGSGYSSLSYLTRFCFDTIKIDRSFVQSTDEKAWHVIRSVVSMAEALGASVVAEGVETAEQMHRLASEGCHEIQGFFIARPTPVDEISPNLPADAQHALLAIQKKRMVA</sequence>
<evidence type="ECO:0000259" key="1">
    <source>
        <dbReference type="PROSITE" id="PS50883"/>
    </source>
</evidence>
<dbReference type="Proteomes" id="UP000281094">
    <property type="component" value="Unassembled WGS sequence"/>
</dbReference>
<dbReference type="CDD" id="cd01948">
    <property type="entry name" value="EAL"/>
    <property type="match status" value="1"/>
</dbReference>
<evidence type="ECO:0000313" key="2">
    <source>
        <dbReference type="EMBL" id="RLQ85281.1"/>
    </source>
</evidence>
<dbReference type="EMBL" id="RCWN01000002">
    <property type="protein sequence ID" value="RLQ85281.1"/>
    <property type="molecule type" value="Genomic_DNA"/>
</dbReference>
<accession>A0A3L7J755</accession>
<dbReference type="AlphaFoldDB" id="A0A3L7J755"/>
<protein>
    <submittedName>
        <fullName evidence="2">EAL domain-containing protein</fullName>
    </submittedName>
</protein>
<dbReference type="RefSeq" id="WP_121646698.1">
    <property type="nucleotide sequence ID" value="NZ_RCWN01000002.1"/>
</dbReference>
<feature type="domain" description="EAL" evidence="1">
    <location>
        <begin position="1"/>
        <end position="213"/>
    </location>
</feature>
<keyword evidence="3" id="KW-1185">Reference proteome</keyword>